<name>A0AAW6A7N4_LACPA</name>
<dbReference type="InterPro" id="IPR012337">
    <property type="entry name" value="RNaseH-like_sf"/>
</dbReference>
<dbReference type="InterPro" id="IPR001357">
    <property type="entry name" value="BRCT_dom"/>
</dbReference>
<keyword evidence="5 9" id="KW-0269">Exonuclease</keyword>
<dbReference type="PANTHER" id="PTHR30231:SF41">
    <property type="entry name" value="DNA POLYMERASE III SUBUNIT EPSILON"/>
    <property type="match status" value="1"/>
</dbReference>
<evidence type="ECO:0000313" key="10">
    <source>
        <dbReference type="Proteomes" id="UP001212327"/>
    </source>
</evidence>
<comment type="caution">
    <text evidence="9">The sequence shown here is derived from an EMBL/GenBank/DDBJ whole genome shotgun (WGS) entry which is preliminary data.</text>
</comment>
<evidence type="ECO:0000313" key="9">
    <source>
        <dbReference type="EMBL" id="MDB1565486.1"/>
    </source>
</evidence>
<keyword evidence="4" id="KW-0540">Nuclease</keyword>
<dbReference type="InterPro" id="IPR036420">
    <property type="entry name" value="BRCT_dom_sf"/>
</dbReference>
<keyword evidence="1" id="KW-0808">Transferase</keyword>
<dbReference type="CDD" id="cd06127">
    <property type="entry name" value="DEDDh"/>
    <property type="match status" value="1"/>
</dbReference>
<keyword evidence="3" id="KW-0235">DNA replication</keyword>
<dbReference type="Proteomes" id="UP001212327">
    <property type="component" value="Unassembled WGS sequence"/>
</dbReference>
<keyword evidence="2" id="KW-0548">Nucleotidyltransferase</keyword>
<protein>
    <recommendedName>
        <fullName evidence="7">DNA polymerase III polC-type</fullName>
    </recommendedName>
</protein>
<sequence>MEKGKSLLLFPDNYVMVDTETTGLSPKWDHVLEISALKVVNGQTVNEFSQLIKYSENYHVPAFITDLTGITTQLVQTQGIPPFQAISEFKDFLGTDLMAGYNINFDINFLFSLYQEFNLGTLSNDFVDIWRIARRFFKEEKHNRVSDVLPRLGIDHDQKHRGLSDCYDQKIILDKIRQSASNEIFKKIRSARSKKTDLRTLVSTSNDFNPDNPFFMKNVCFTGTLSMIRKEAAQRVVDVGGVVQNGVTRQTDFLIVGDTSYSKNVKNGITGKMKKAINLKSLGQDIDIIPETLFTDMVEEENVKTSHN</sequence>
<dbReference type="FunFam" id="3.30.420.10:FF:000045">
    <property type="entry name" value="3'-5' exonuclease DinG"/>
    <property type="match status" value="1"/>
</dbReference>
<dbReference type="SMART" id="SM00479">
    <property type="entry name" value="EXOIII"/>
    <property type="match status" value="1"/>
</dbReference>
<evidence type="ECO:0000256" key="1">
    <source>
        <dbReference type="ARBA" id="ARBA00022679"/>
    </source>
</evidence>
<evidence type="ECO:0000256" key="2">
    <source>
        <dbReference type="ARBA" id="ARBA00022695"/>
    </source>
</evidence>
<evidence type="ECO:0000256" key="4">
    <source>
        <dbReference type="ARBA" id="ARBA00022722"/>
    </source>
</evidence>
<dbReference type="GO" id="GO:0003676">
    <property type="term" value="F:nucleic acid binding"/>
    <property type="evidence" value="ECO:0007669"/>
    <property type="project" value="InterPro"/>
</dbReference>
<dbReference type="RefSeq" id="WP_272029086.1">
    <property type="nucleotide sequence ID" value="NZ_JAQLSF010000001.1"/>
</dbReference>
<feature type="domain" description="BRCT" evidence="8">
    <location>
        <begin position="209"/>
        <end position="308"/>
    </location>
</feature>
<proteinExistence type="predicted"/>
<dbReference type="InterPro" id="IPR013520">
    <property type="entry name" value="Ribonucl_H"/>
</dbReference>
<dbReference type="SUPFAM" id="SSF53098">
    <property type="entry name" value="Ribonuclease H-like"/>
    <property type="match status" value="1"/>
</dbReference>
<gene>
    <name evidence="9" type="ORF">PGA78_12105</name>
</gene>
<reference evidence="9 10" key="1">
    <citation type="submission" date="2023-01" db="EMBL/GenBank/DDBJ databases">
        <title>Complete genome sequence of Lacticaseibacillus paracasei SRCM217440 isolated from Makgeolli.</title>
        <authorList>
            <person name="Yang H.-G."/>
            <person name="Jeong S.-J."/>
            <person name="Ha G.-S."/>
            <person name="Yang H.-J."/>
            <person name="Jeong D.-Y."/>
        </authorList>
    </citation>
    <scope>NUCLEOTIDE SEQUENCE [LARGE SCALE GENOMIC DNA]</scope>
    <source>
        <strain evidence="9 10">SRCM217440</strain>
    </source>
</reference>
<dbReference type="PANTHER" id="PTHR30231">
    <property type="entry name" value="DNA POLYMERASE III SUBUNIT EPSILON"/>
    <property type="match status" value="1"/>
</dbReference>
<dbReference type="GO" id="GO:0008408">
    <property type="term" value="F:3'-5' exonuclease activity"/>
    <property type="evidence" value="ECO:0007669"/>
    <property type="project" value="TreeGrafter"/>
</dbReference>
<dbReference type="Pfam" id="PF00929">
    <property type="entry name" value="RNase_T"/>
    <property type="match status" value="1"/>
</dbReference>
<dbReference type="PROSITE" id="PS50172">
    <property type="entry name" value="BRCT"/>
    <property type="match status" value="1"/>
</dbReference>
<dbReference type="GO" id="GO:0005829">
    <property type="term" value="C:cytosol"/>
    <property type="evidence" value="ECO:0007669"/>
    <property type="project" value="TreeGrafter"/>
</dbReference>
<evidence type="ECO:0000256" key="3">
    <source>
        <dbReference type="ARBA" id="ARBA00022705"/>
    </source>
</evidence>
<dbReference type="GO" id="GO:0045004">
    <property type="term" value="P:DNA replication proofreading"/>
    <property type="evidence" value="ECO:0007669"/>
    <property type="project" value="TreeGrafter"/>
</dbReference>
<dbReference type="EMBL" id="JAQLSF010000001">
    <property type="protein sequence ID" value="MDB1565486.1"/>
    <property type="molecule type" value="Genomic_DNA"/>
</dbReference>
<evidence type="ECO:0000259" key="8">
    <source>
        <dbReference type="PROSITE" id="PS50172"/>
    </source>
</evidence>
<dbReference type="GO" id="GO:0003887">
    <property type="term" value="F:DNA-directed DNA polymerase activity"/>
    <property type="evidence" value="ECO:0007669"/>
    <property type="project" value="UniProtKB-KW"/>
</dbReference>
<dbReference type="Gene3D" id="3.30.420.10">
    <property type="entry name" value="Ribonuclease H-like superfamily/Ribonuclease H"/>
    <property type="match status" value="1"/>
</dbReference>
<keyword evidence="6" id="KW-0239">DNA-directed DNA polymerase</keyword>
<dbReference type="Pfam" id="PF00533">
    <property type="entry name" value="BRCT"/>
    <property type="match status" value="1"/>
</dbReference>
<keyword evidence="5 9" id="KW-0378">Hydrolase</keyword>
<dbReference type="SUPFAM" id="SSF52113">
    <property type="entry name" value="BRCT domain"/>
    <property type="match status" value="1"/>
</dbReference>
<evidence type="ECO:0000256" key="7">
    <source>
        <dbReference type="ARBA" id="ARBA00070925"/>
    </source>
</evidence>
<evidence type="ECO:0000256" key="5">
    <source>
        <dbReference type="ARBA" id="ARBA00022839"/>
    </source>
</evidence>
<dbReference type="InterPro" id="IPR036397">
    <property type="entry name" value="RNaseH_sf"/>
</dbReference>
<dbReference type="CDD" id="cd17748">
    <property type="entry name" value="BRCT_DNA_ligase_like"/>
    <property type="match status" value="1"/>
</dbReference>
<dbReference type="AlphaFoldDB" id="A0AAW6A7N4"/>
<organism evidence="9 10">
    <name type="scientific">Lacticaseibacillus paracasei</name>
    <name type="common">Lactobacillus paracasei</name>
    <dbReference type="NCBI Taxonomy" id="1597"/>
    <lineage>
        <taxon>Bacteria</taxon>
        <taxon>Bacillati</taxon>
        <taxon>Bacillota</taxon>
        <taxon>Bacilli</taxon>
        <taxon>Lactobacillales</taxon>
        <taxon>Lactobacillaceae</taxon>
        <taxon>Lacticaseibacillus</taxon>
    </lineage>
</organism>
<evidence type="ECO:0000256" key="6">
    <source>
        <dbReference type="ARBA" id="ARBA00022932"/>
    </source>
</evidence>
<accession>A0AAW6A7N4</accession>
<dbReference type="Gene3D" id="3.40.50.10190">
    <property type="entry name" value="BRCT domain"/>
    <property type="match status" value="1"/>
</dbReference>